<name>S2KDR7_LITA3</name>
<reference evidence="2 3" key="1">
    <citation type="journal article" date="2013" name="Genome Announc.">
        <title>Draft genome sequence of the moderately halophilic gammaproteobacterium Halomonas anticariensis FP35.</title>
        <authorList>
            <person name="Tahrioui A."/>
            <person name="Quesada E."/>
            <person name="Llamas I."/>
        </authorList>
    </citation>
    <scope>NUCLEOTIDE SEQUENCE [LARGE SCALE GENOMIC DNA]</scope>
    <source>
        <strain evidence="3">DSM 16096 / CECT 5854 / LMG 22089 / FP35</strain>
    </source>
</reference>
<dbReference type="eggNOG" id="ENOG5031H1K">
    <property type="taxonomic scope" value="Bacteria"/>
</dbReference>
<sequence>MQRLSLDRAVLQVRDLDAMVRFCFDVLALPLLLRTSNGATFELGTDERGHTQILMLLAANDPSPPRRMTLEVSDTEFPTTCDHLRRHGATLFESEGSSAPGCAWRVLHCRMPEGHHLQVITIDPRRCALSNLRFATPDHS</sequence>
<proteinExistence type="predicted"/>
<feature type="domain" description="VOC" evidence="1">
    <location>
        <begin position="5"/>
        <end position="122"/>
    </location>
</feature>
<dbReference type="OrthoDB" id="6182803at2"/>
<dbReference type="PATRIC" id="fig|1121939.11.peg.4627"/>
<dbReference type="RefSeq" id="WP_016419120.1">
    <property type="nucleotide sequence ID" value="NZ_AUAB01000026.1"/>
</dbReference>
<evidence type="ECO:0000313" key="2">
    <source>
        <dbReference type="EMBL" id="EPB99984.1"/>
    </source>
</evidence>
<accession>S2KDR7</accession>
<protein>
    <recommendedName>
        <fullName evidence="1">VOC domain-containing protein</fullName>
    </recommendedName>
</protein>
<dbReference type="SUPFAM" id="SSF54593">
    <property type="entry name" value="Glyoxalase/Bleomycin resistance protein/Dihydroxybiphenyl dioxygenase"/>
    <property type="match status" value="1"/>
</dbReference>
<dbReference type="AlphaFoldDB" id="S2KDR7"/>
<dbReference type="EMBL" id="ASTJ01000045">
    <property type="protein sequence ID" value="EPB99984.1"/>
    <property type="molecule type" value="Genomic_DNA"/>
</dbReference>
<organism evidence="2 3">
    <name type="scientific">Litchfieldella anticariensis (strain DSM 16096 / CECT 5854 / CIP 108499 / LMG 22089 / FP35)</name>
    <name type="common">Halomonas anticariensis</name>
    <dbReference type="NCBI Taxonomy" id="1121939"/>
    <lineage>
        <taxon>Bacteria</taxon>
        <taxon>Pseudomonadati</taxon>
        <taxon>Pseudomonadota</taxon>
        <taxon>Gammaproteobacteria</taxon>
        <taxon>Oceanospirillales</taxon>
        <taxon>Halomonadaceae</taxon>
        <taxon>Litchfieldella</taxon>
    </lineage>
</organism>
<keyword evidence="3" id="KW-1185">Reference proteome</keyword>
<evidence type="ECO:0000259" key="1">
    <source>
        <dbReference type="PROSITE" id="PS51819"/>
    </source>
</evidence>
<comment type="caution">
    <text evidence="2">The sequence shown here is derived from an EMBL/GenBank/DDBJ whole genome shotgun (WGS) entry which is preliminary data.</text>
</comment>
<dbReference type="Proteomes" id="UP000014463">
    <property type="component" value="Unassembled WGS sequence"/>
</dbReference>
<gene>
    <name evidence="2" type="ORF">L861_08460</name>
</gene>
<dbReference type="InterPro" id="IPR029068">
    <property type="entry name" value="Glyas_Bleomycin-R_OHBP_Dase"/>
</dbReference>
<dbReference type="PROSITE" id="PS51819">
    <property type="entry name" value="VOC"/>
    <property type="match status" value="1"/>
</dbReference>
<dbReference type="Gene3D" id="3.10.180.10">
    <property type="entry name" value="2,3-Dihydroxybiphenyl 1,2-Dioxygenase, domain 1"/>
    <property type="match status" value="1"/>
</dbReference>
<evidence type="ECO:0000313" key="3">
    <source>
        <dbReference type="Proteomes" id="UP000014463"/>
    </source>
</evidence>
<dbReference type="InterPro" id="IPR037523">
    <property type="entry name" value="VOC_core"/>
</dbReference>